<dbReference type="Gene3D" id="3.40.50.1910">
    <property type="match status" value="2"/>
</dbReference>
<dbReference type="Gene3D" id="3.40.50.2060">
    <property type="match status" value="1"/>
</dbReference>
<dbReference type="STRING" id="37360.A0A0G4ISR8"/>
<evidence type="ECO:0000313" key="2">
    <source>
        <dbReference type="EMBL" id="CEO98179.1"/>
    </source>
</evidence>
<dbReference type="InterPro" id="IPR043155">
    <property type="entry name" value="VPS33_dom3b"/>
</dbReference>
<dbReference type="InterPro" id="IPR043154">
    <property type="entry name" value="Sec-1-like_dom1"/>
</dbReference>
<name>A0A0G4ISR8_PLABS</name>
<evidence type="ECO:0000256" key="1">
    <source>
        <dbReference type="ARBA" id="ARBA00009884"/>
    </source>
</evidence>
<dbReference type="AlphaFoldDB" id="A0A0G4ISR8"/>
<dbReference type="SUPFAM" id="SSF56815">
    <property type="entry name" value="Sec1/munc18-like (SM) proteins"/>
    <property type="match status" value="1"/>
</dbReference>
<keyword evidence="3" id="KW-1185">Reference proteome</keyword>
<dbReference type="PANTHER" id="PTHR11679">
    <property type="entry name" value="VESICLE PROTEIN SORTING-ASSOCIATED"/>
    <property type="match status" value="1"/>
</dbReference>
<dbReference type="OMA" id="EFHIFFV"/>
<comment type="similarity">
    <text evidence="1">Belongs to the STXBP/unc-18/SEC1 family.</text>
</comment>
<organism evidence="2 3">
    <name type="scientific">Plasmodiophora brassicae</name>
    <name type="common">Clubroot disease agent</name>
    <dbReference type="NCBI Taxonomy" id="37360"/>
    <lineage>
        <taxon>Eukaryota</taxon>
        <taxon>Sar</taxon>
        <taxon>Rhizaria</taxon>
        <taxon>Endomyxa</taxon>
        <taxon>Phytomyxea</taxon>
        <taxon>Plasmodiophorida</taxon>
        <taxon>Plasmodiophoridae</taxon>
        <taxon>Plasmodiophora</taxon>
    </lineage>
</organism>
<dbReference type="Proteomes" id="UP000039324">
    <property type="component" value="Unassembled WGS sequence"/>
</dbReference>
<protein>
    <recommendedName>
        <fullName evidence="4">Vacuolar protein sorting-associated protein 33A</fullName>
    </recommendedName>
</protein>
<dbReference type="Gene3D" id="1.25.40.850">
    <property type="match status" value="1"/>
</dbReference>
<dbReference type="InterPro" id="IPR043127">
    <property type="entry name" value="Sec-1-like_dom3a"/>
</dbReference>
<dbReference type="GO" id="GO:0016192">
    <property type="term" value="P:vesicle-mediated transport"/>
    <property type="evidence" value="ECO:0007669"/>
    <property type="project" value="InterPro"/>
</dbReference>
<dbReference type="OrthoDB" id="10262287at2759"/>
<sequence>MTSHLRNACIPLVQLRQAAADRLASILSEIDGPKALVLGPDLSGPLGMLVDVSLLKQNGVDAMYELGPHAIRCQHQDIVYVLRPDLPSITTLSEQVHAHRQEAPARHHHYHLVFVPRATLLCESALVQLGVYGNVTRYELCIEARRLFPYDDDVVTMCLERCFRDLAVANDPTCLYSVACALVHFQELFGRIPRVLGKGDWAHRVAELMMKVQEEPSATPAKRSERVEPLVDELIIIDRRVDLVTPMLQQLNYEGLLDEIVGITNGFVEVEKPAAKDSSKAGRPAVMKLGLNSDDDLFRQIRNTNFNAIKHVLKRRAAHIQATYEERHAAESISQMSAFMKKFKAVQREHTSLQAHIGLAERVSDVTRTPAFLRHLQAQLGVLVGSGADAPAEADAYLEELVGKRAPIAQVLRFIVLMSTVLNGVKQKQFDFIRREIVQTYGFQHLLTLDSLERSGLFVKRESRSSWPSVRSALNLIGAPVSGGASDTAPKTMHFAFHGYAPITCRLVEGALQPGWSHGYMRDALAQLPGKTFAHTVDDQKRPAGAVQGAKKIVVVCFVGGVTFAEISVLRWLSGRQNHDREYVILTTHLSNGDQMVDSLAVALDNALTRHHPASATQ</sequence>
<evidence type="ECO:0000313" key="3">
    <source>
        <dbReference type="Proteomes" id="UP000039324"/>
    </source>
</evidence>
<dbReference type="Pfam" id="PF00995">
    <property type="entry name" value="Sec1"/>
    <property type="match status" value="1"/>
</dbReference>
<reference evidence="2 3" key="1">
    <citation type="submission" date="2015-02" db="EMBL/GenBank/DDBJ databases">
        <authorList>
            <person name="Chooi Y.-H."/>
        </authorList>
    </citation>
    <scope>NUCLEOTIDE SEQUENCE [LARGE SCALE GENOMIC DNA]</scope>
    <source>
        <strain evidence="2">E3</strain>
    </source>
</reference>
<dbReference type="InterPro" id="IPR036045">
    <property type="entry name" value="Sec1-like_sf"/>
</dbReference>
<accession>A0A0G4ISR8</accession>
<evidence type="ECO:0008006" key="4">
    <source>
        <dbReference type="Google" id="ProtNLM"/>
    </source>
</evidence>
<dbReference type="Gene3D" id="3.90.830.10">
    <property type="entry name" value="Syntaxin Binding Protein 1, Chain A, domain 2"/>
    <property type="match status" value="1"/>
</dbReference>
<gene>
    <name evidence="2" type="ORF">PBRA_006293</name>
</gene>
<dbReference type="EMBL" id="CDSF01000083">
    <property type="protein sequence ID" value="CEO98179.1"/>
    <property type="molecule type" value="Genomic_DNA"/>
</dbReference>
<dbReference type="InterPro" id="IPR027482">
    <property type="entry name" value="Sec1-like_dom2"/>
</dbReference>
<proteinExistence type="inferred from homology"/>
<dbReference type="InterPro" id="IPR001619">
    <property type="entry name" value="Sec1-like"/>
</dbReference>